<accession>A0AAN7M7Z9</accession>
<dbReference type="PANTHER" id="PTHR33601:SF6">
    <property type="entry name" value="OS12G0151600 PROTEIN"/>
    <property type="match status" value="1"/>
</dbReference>
<gene>
    <name evidence="2" type="ORF">SAY86_025341</name>
</gene>
<evidence type="ECO:0000313" key="2">
    <source>
        <dbReference type="EMBL" id="KAK4799976.1"/>
    </source>
</evidence>
<evidence type="ECO:0000256" key="1">
    <source>
        <dbReference type="SAM" id="MobiDB-lite"/>
    </source>
</evidence>
<comment type="caution">
    <text evidence="2">The sequence shown here is derived from an EMBL/GenBank/DDBJ whole genome shotgun (WGS) entry which is preliminary data.</text>
</comment>
<name>A0AAN7M7Z9_TRANT</name>
<dbReference type="AlphaFoldDB" id="A0AAN7M7Z9"/>
<dbReference type="Proteomes" id="UP001346149">
    <property type="component" value="Unassembled WGS sequence"/>
</dbReference>
<feature type="compositionally biased region" description="Low complexity" evidence="1">
    <location>
        <begin position="46"/>
        <end position="59"/>
    </location>
</feature>
<sequence>MEKQNSKLLLANCYMIKENARLRRKAQILDLENQALLTELKKRRQQQPSSSNQYQPGPSTAAVHDDLGLAMATAADPDTSSGGSRC</sequence>
<dbReference type="PANTHER" id="PTHR33601">
    <property type="entry name" value="PROTEIN LITTLE ZIPPER 4"/>
    <property type="match status" value="1"/>
</dbReference>
<organism evidence="2 3">
    <name type="scientific">Trapa natans</name>
    <name type="common">Water chestnut</name>
    <dbReference type="NCBI Taxonomy" id="22666"/>
    <lineage>
        <taxon>Eukaryota</taxon>
        <taxon>Viridiplantae</taxon>
        <taxon>Streptophyta</taxon>
        <taxon>Embryophyta</taxon>
        <taxon>Tracheophyta</taxon>
        <taxon>Spermatophyta</taxon>
        <taxon>Magnoliopsida</taxon>
        <taxon>eudicotyledons</taxon>
        <taxon>Gunneridae</taxon>
        <taxon>Pentapetalae</taxon>
        <taxon>rosids</taxon>
        <taxon>malvids</taxon>
        <taxon>Myrtales</taxon>
        <taxon>Lythraceae</taxon>
        <taxon>Trapa</taxon>
    </lineage>
</organism>
<dbReference type="InterPro" id="IPR039312">
    <property type="entry name" value="ZPR"/>
</dbReference>
<evidence type="ECO:0000313" key="3">
    <source>
        <dbReference type="Proteomes" id="UP001346149"/>
    </source>
</evidence>
<dbReference type="EMBL" id="JAXQNO010000004">
    <property type="protein sequence ID" value="KAK4799976.1"/>
    <property type="molecule type" value="Genomic_DNA"/>
</dbReference>
<proteinExistence type="predicted"/>
<protein>
    <submittedName>
        <fullName evidence="2">Uncharacterized protein</fullName>
    </submittedName>
</protein>
<reference evidence="2 3" key="1">
    <citation type="journal article" date="2023" name="Hortic Res">
        <title>Pangenome of water caltrop reveals structural variations and asymmetric subgenome divergence after allopolyploidization.</title>
        <authorList>
            <person name="Zhang X."/>
            <person name="Chen Y."/>
            <person name="Wang L."/>
            <person name="Yuan Y."/>
            <person name="Fang M."/>
            <person name="Shi L."/>
            <person name="Lu R."/>
            <person name="Comes H.P."/>
            <person name="Ma Y."/>
            <person name="Chen Y."/>
            <person name="Huang G."/>
            <person name="Zhou Y."/>
            <person name="Zheng Z."/>
            <person name="Qiu Y."/>
        </authorList>
    </citation>
    <scope>NUCLEOTIDE SEQUENCE [LARGE SCALE GENOMIC DNA]</scope>
    <source>
        <strain evidence="2">F231</strain>
    </source>
</reference>
<feature type="region of interest" description="Disordered" evidence="1">
    <location>
        <begin position="41"/>
        <end position="86"/>
    </location>
</feature>
<keyword evidence="3" id="KW-1185">Reference proteome</keyword>